<protein>
    <submittedName>
        <fullName evidence="2">Uncharacterized protein</fullName>
    </submittedName>
</protein>
<accession>W1NDZ9</accession>
<dbReference type="Gramene" id="ERM93987">
    <property type="protein sequence ID" value="ERM93987"/>
    <property type="gene ID" value="AMTR_s00136p00063120"/>
</dbReference>
<proteinExistence type="predicted"/>
<feature type="chain" id="PRO_5004807599" evidence="1">
    <location>
        <begin position="19"/>
        <end position="67"/>
    </location>
</feature>
<dbReference type="AlphaFoldDB" id="W1NDZ9"/>
<evidence type="ECO:0000313" key="3">
    <source>
        <dbReference type="Proteomes" id="UP000017836"/>
    </source>
</evidence>
<keyword evidence="3" id="KW-1185">Reference proteome</keyword>
<sequence length="67" mass="7294">MAAVVGRWFSLYVVEVAAASFVGKLKFPENSQMDVVEFAAASFVGKLKFPQNSQMEIGLRGGARLLQ</sequence>
<dbReference type="HOGENOM" id="CLU_2815837_0_0_1"/>
<dbReference type="Proteomes" id="UP000017836">
    <property type="component" value="Unassembled WGS sequence"/>
</dbReference>
<reference evidence="3" key="1">
    <citation type="journal article" date="2013" name="Science">
        <title>The Amborella genome and the evolution of flowering plants.</title>
        <authorList>
            <consortium name="Amborella Genome Project"/>
        </authorList>
    </citation>
    <scope>NUCLEOTIDE SEQUENCE [LARGE SCALE GENOMIC DNA]</scope>
</reference>
<keyword evidence="1" id="KW-0732">Signal</keyword>
<dbReference type="EMBL" id="KI397522">
    <property type="protein sequence ID" value="ERM93987.1"/>
    <property type="molecule type" value="Genomic_DNA"/>
</dbReference>
<feature type="signal peptide" evidence="1">
    <location>
        <begin position="1"/>
        <end position="18"/>
    </location>
</feature>
<evidence type="ECO:0000313" key="2">
    <source>
        <dbReference type="EMBL" id="ERM93987.1"/>
    </source>
</evidence>
<organism evidence="2 3">
    <name type="scientific">Amborella trichopoda</name>
    <dbReference type="NCBI Taxonomy" id="13333"/>
    <lineage>
        <taxon>Eukaryota</taxon>
        <taxon>Viridiplantae</taxon>
        <taxon>Streptophyta</taxon>
        <taxon>Embryophyta</taxon>
        <taxon>Tracheophyta</taxon>
        <taxon>Spermatophyta</taxon>
        <taxon>Magnoliopsida</taxon>
        <taxon>Amborellales</taxon>
        <taxon>Amborellaceae</taxon>
        <taxon>Amborella</taxon>
    </lineage>
</organism>
<evidence type="ECO:0000256" key="1">
    <source>
        <dbReference type="SAM" id="SignalP"/>
    </source>
</evidence>
<gene>
    <name evidence="2" type="ORF">AMTR_s00136p00063120</name>
</gene>
<name>W1NDZ9_AMBTC</name>